<protein>
    <recommendedName>
        <fullName evidence="2">UPF0301 protein A4S15_00160</fullName>
    </recommendedName>
</protein>
<accession>A0A1W9I2B9</accession>
<dbReference type="RefSeq" id="WP_376802091.1">
    <property type="nucleotide sequence ID" value="NZ_DBNB01000034.1"/>
</dbReference>
<reference evidence="3 4" key="1">
    <citation type="journal article" date="2017" name="Water Res.">
        <title>Comammox in drinking water systems.</title>
        <authorList>
            <person name="Wang Y."/>
            <person name="Ma L."/>
            <person name="Mao Y."/>
            <person name="Jiang X."/>
            <person name="Xia Y."/>
            <person name="Yu K."/>
            <person name="Li B."/>
            <person name="Zhang T."/>
        </authorList>
    </citation>
    <scope>NUCLEOTIDE SEQUENCE [LARGE SCALE GENOMIC DNA]</scope>
    <source>
        <strain evidence="3">SG_bin8</strain>
    </source>
</reference>
<dbReference type="SUPFAM" id="SSF143456">
    <property type="entry name" value="VC0467-like"/>
    <property type="match status" value="1"/>
</dbReference>
<name>A0A1W9I2B9_9HYPH</name>
<evidence type="ECO:0000256" key="1">
    <source>
        <dbReference type="ARBA" id="ARBA00009600"/>
    </source>
</evidence>
<dbReference type="EMBL" id="LWDL01000005">
    <property type="protein sequence ID" value="OQW53906.1"/>
    <property type="molecule type" value="Genomic_DNA"/>
</dbReference>
<sequence>MKLTELLERLTGPGYLDGHFLVAMPSMPDPRFQRAVIYICAHSDAGAMGLIINHPADDIRFFDLLVQLNIIPEGTDITLPPGHGAICVVKGGPVEPARGIVLHSDDVMIANATMAMDDGVCLTATLDIIRAIAAGQGPRDAILALGYAAWAPGQLERELQANGWLVCAADRTLVFDPDISGKYQRILRHLGADPTHLSSQTGHA</sequence>
<dbReference type="PANTHER" id="PTHR30327">
    <property type="entry name" value="UNCHARACTERIZED PROTEIN YQGE"/>
    <property type="match status" value="1"/>
</dbReference>
<dbReference type="STRING" id="1827387.A4S15_00160"/>
<evidence type="ECO:0000313" key="3">
    <source>
        <dbReference type="EMBL" id="OQW53906.1"/>
    </source>
</evidence>
<dbReference type="HAMAP" id="MF_00758">
    <property type="entry name" value="UPF0301"/>
    <property type="match status" value="1"/>
</dbReference>
<comment type="similarity">
    <text evidence="1 2">Belongs to the UPF0301 (AlgH) family.</text>
</comment>
<gene>
    <name evidence="3" type="ORF">A4S15_00160</name>
</gene>
<dbReference type="NCBIfam" id="NF001268">
    <property type="entry name" value="PRK00228.1-4"/>
    <property type="match status" value="1"/>
</dbReference>
<dbReference type="Pfam" id="PF02622">
    <property type="entry name" value="DUF179"/>
    <property type="match status" value="1"/>
</dbReference>
<dbReference type="PANTHER" id="PTHR30327:SF1">
    <property type="entry name" value="UPF0301 PROTEIN YQGE"/>
    <property type="match status" value="1"/>
</dbReference>
<dbReference type="GO" id="GO:0005829">
    <property type="term" value="C:cytosol"/>
    <property type="evidence" value="ECO:0007669"/>
    <property type="project" value="TreeGrafter"/>
</dbReference>
<dbReference type="AlphaFoldDB" id="A0A1W9I2B9"/>
<dbReference type="Gene3D" id="3.40.1740.10">
    <property type="entry name" value="VC0467-like"/>
    <property type="match status" value="1"/>
</dbReference>
<comment type="caution">
    <text evidence="3">The sequence shown here is derived from an EMBL/GenBank/DDBJ whole genome shotgun (WGS) entry which is preliminary data.</text>
</comment>
<evidence type="ECO:0000256" key="2">
    <source>
        <dbReference type="HAMAP-Rule" id="MF_00758"/>
    </source>
</evidence>
<dbReference type="Proteomes" id="UP000192872">
    <property type="component" value="Unassembled WGS sequence"/>
</dbReference>
<evidence type="ECO:0000313" key="4">
    <source>
        <dbReference type="Proteomes" id="UP000192872"/>
    </source>
</evidence>
<dbReference type="InterPro" id="IPR003774">
    <property type="entry name" value="AlgH-like"/>
</dbReference>
<organism evidence="3 4">
    <name type="scientific">Candidatus Raskinella chloraquaticus</name>
    <dbReference type="NCBI Taxonomy" id="1951219"/>
    <lineage>
        <taxon>Bacteria</taxon>
        <taxon>Pseudomonadati</taxon>
        <taxon>Pseudomonadota</taxon>
        <taxon>Alphaproteobacteria</taxon>
        <taxon>Hyphomicrobiales</taxon>
        <taxon>Phreatobacteraceae</taxon>
        <taxon>Candidatus Raskinella</taxon>
    </lineage>
</organism>
<proteinExistence type="inferred from homology"/>